<reference evidence="3 4" key="1">
    <citation type="submission" date="2019-05" db="EMBL/GenBank/DDBJ databases">
        <title>The compact genome of Giardia muris reveals important steps in the evolution of intestinal protozoan parasites.</title>
        <authorList>
            <person name="Xu F."/>
            <person name="Jimenez-Gonzalez A."/>
            <person name="Einarsson E."/>
            <person name="Astvaldsson A."/>
            <person name="Peirasmaki D."/>
            <person name="Eckmann L."/>
            <person name="Andersson J.O."/>
            <person name="Svard S.G."/>
            <person name="Jerlstrom-Hultqvist J."/>
        </authorList>
    </citation>
    <scope>NUCLEOTIDE SEQUENCE [LARGE SCALE GENOMIC DNA]</scope>
    <source>
        <strain evidence="3 4">Roberts-Thomson</strain>
    </source>
</reference>
<organism evidence="3 4">
    <name type="scientific">Giardia muris</name>
    <dbReference type="NCBI Taxonomy" id="5742"/>
    <lineage>
        <taxon>Eukaryota</taxon>
        <taxon>Metamonada</taxon>
        <taxon>Diplomonadida</taxon>
        <taxon>Hexamitidae</taxon>
        <taxon>Giardiinae</taxon>
        <taxon>Giardia</taxon>
    </lineage>
</organism>
<dbReference type="Proteomes" id="UP000315496">
    <property type="component" value="Chromosome 2"/>
</dbReference>
<keyword evidence="4" id="KW-1185">Reference proteome</keyword>
<evidence type="ECO:0000259" key="2">
    <source>
        <dbReference type="Pfam" id="PF25793"/>
    </source>
</evidence>
<dbReference type="VEuPathDB" id="GiardiaDB:GMRT_15798"/>
<sequence length="1136" mass="124588">MYDKRLIIFERACMLQQLAELAGALDLVPNLQANVLHAWAPHTLPLPPAVLDALRLPQSIRELTIQESVAVPSLSSVLAALNLDHVLGALNTDSQPLYLPIRSLLSDANAHLPKLPQRVSSAVLLSPKPLQMTWTNPMTLRLSLGLPPLTTTPRTEKTSYWHRLLEENIAGLTIESEEHSNSNSQAYSLHPSNSDSCADLISLMSDYQTSQHTERKIATQAKLPQQLNPQAFLSSPHTSLSTLFIDLEKALRRDVCIPDAYRVETVRTGGSHAITHAVTGGIVHSDLPTADEVRELAPSVGKDRMESEVFGVRSPTYYEPLDLSSSSNESSEEHQELHSAIPIQSLSSIRTLAGIPVQQGPLSVVFSIERPKTTIAPDCDVHLDSYVVFLPVASFRSYTNLRLKHPSRTKSTQLVNSYYGQLLAMIPKNVGFLLLESYEARAENFTLLERRAQASGRSLRAELTEPLHPVDGVSLRGAPELSHSSKKDAPDASLQSALVTSEYVLNTQIVFLQGFMAGSSPSMRSRSLAYCPTLAHFLICLLAHQRNGVVLAEPFVAGSNDPALRCPNGTFNNTLAQEATDRRSALLNHILLSIQTTYPLVVQELIPPTLPVTEAVIICLNSLTSPAKDSVAELCQQCTPERQGQEISFISTESDFDLAGQTQSTVLGPPFHGVFETAREIIDSTMHGVGMQQNGGLEGELLRTEREPALKSGTIMAATRASTLTHLMTDPLLVGQARDEALAYYNKIFANSQIRIIPSPLHELQQIRAATIQPEENVLSGALMIPAHTHSGAVLVSRESDHVVVPFRTNHISFSASDVGQFVDSMVQPRKTDTAAVKTQAKMPTDIKPPVVSVPDLQQAILGIYSPALGEYRLLLSAEQDAYYGVPIPLMNASAYYAQYLLHNAAREYATLLQHSSSLLDQLERINTSSTASSARLLASQAGGAQASSTLGRYSRCNFGYTPIETAAFRAQERVRFLLLPSMPYTYVVRGHRVWVGPVLQQKQRTTRNASDSFIHPGSVPKHLTRAAIVRDALARLPGRFGTVADVIERCCESGFFFNQDDPKLAAGIIALVEKLRQTFYFREQGRYVCSMQCNGQVFAVVPGRLEALFDGKSVQTESKEREDYPLNISAVHTRI</sequence>
<evidence type="ECO:0000313" key="4">
    <source>
        <dbReference type="Proteomes" id="UP000315496"/>
    </source>
</evidence>
<feature type="region of interest" description="Disordered" evidence="1">
    <location>
        <begin position="470"/>
        <end position="489"/>
    </location>
</feature>
<dbReference type="AlphaFoldDB" id="A0A4Z1SWA6"/>
<evidence type="ECO:0000313" key="3">
    <source>
        <dbReference type="EMBL" id="TNJ29155.1"/>
    </source>
</evidence>
<dbReference type="Pfam" id="PF25793">
    <property type="entry name" value="WHD_2nd_NFRKB"/>
    <property type="match status" value="1"/>
</dbReference>
<comment type="caution">
    <text evidence="3">The sequence shown here is derived from an EMBL/GenBank/DDBJ whole genome shotgun (WGS) entry which is preliminary data.</text>
</comment>
<accession>A0A4Z1SWA6</accession>
<name>A0A4Z1SWA6_GIAMU</name>
<dbReference type="InterPro" id="IPR057748">
    <property type="entry name" value="NFRKB_WH_2"/>
</dbReference>
<evidence type="ECO:0000256" key="1">
    <source>
        <dbReference type="SAM" id="MobiDB-lite"/>
    </source>
</evidence>
<dbReference type="OrthoDB" id="10254164at2759"/>
<gene>
    <name evidence="3" type="ORF">GMRT_15798</name>
</gene>
<proteinExistence type="predicted"/>
<feature type="domain" description="Nuclear factor related to kappa-B-binding protein second winged helix" evidence="2">
    <location>
        <begin position="966"/>
        <end position="1060"/>
    </location>
</feature>
<protein>
    <recommendedName>
        <fullName evidence="2">Nuclear factor related to kappa-B-binding protein second winged helix domain-containing protein</fullName>
    </recommendedName>
</protein>
<dbReference type="EMBL" id="VDLU01000002">
    <property type="protein sequence ID" value="TNJ29155.1"/>
    <property type="molecule type" value="Genomic_DNA"/>
</dbReference>